<gene>
    <name evidence="1" type="ORF">MBM_06102</name>
</gene>
<name>K1WSQ2_MARBU</name>
<dbReference type="HOGENOM" id="CLU_1475472_0_0_1"/>
<evidence type="ECO:0000313" key="1">
    <source>
        <dbReference type="EMBL" id="EKD16091.1"/>
    </source>
</evidence>
<dbReference type="Proteomes" id="UP000006753">
    <property type="component" value="Unassembled WGS sequence"/>
</dbReference>
<evidence type="ECO:0000313" key="2">
    <source>
        <dbReference type="Proteomes" id="UP000006753"/>
    </source>
</evidence>
<proteinExistence type="predicted"/>
<dbReference type="AlphaFoldDB" id="K1WSQ2"/>
<protein>
    <submittedName>
        <fullName evidence="1">Uncharacterized protein</fullName>
    </submittedName>
</protein>
<accession>K1WSQ2</accession>
<dbReference type="InParanoid" id="K1WSQ2"/>
<dbReference type="OrthoDB" id="3580691at2759"/>
<sequence>MSSYEDDGPSPLTRIAQLESLVEQLRMALSPAQCVLFSDPDKFNNTVPFFNASAQDFGSSELQYRYSRPSSLSAVKLLADPLLNSITFTYAHVIQQPERFSGSLGLPSFSTTTMADRATEPLGRESSRQRAISFSKGLDDKISSISFDLNELLYAKPDNKITARAIMKDFLNAKCKRLKDYDL</sequence>
<keyword evidence="2" id="KW-1185">Reference proteome</keyword>
<organism evidence="1 2">
    <name type="scientific">Marssonina brunnea f. sp. multigermtubi (strain MB_m1)</name>
    <name type="common">Marssonina leaf spot fungus</name>
    <dbReference type="NCBI Taxonomy" id="1072389"/>
    <lineage>
        <taxon>Eukaryota</taxon>
        <taxon>Fungi</taxon>
        <taxon>Dikarya</taxon>
        <taxon>Ascomycota</taxon>
        <taxon>Pezizomycotina</taxon>
        <taxon>Leotiomycetes</taxon>
        <taxon>Helotiales</taxon>
        <taxon>Drepanopezizaceae</taxon>
        <taxon>Drepanopeziza</taxon>
    </lineage>
</organism>
<dbReference type="EMBL" id="JH921440">
    <property type="protein sequence ID" value="EKD16091.1"/>
    <property type="molecule type" value="Genomic_DNA"/>
</dbReference>
<reference evidence="1 2" key="1">
    <citation type="journal article" date="2012" name="BMC Genomics">
        <title>Sequencing the genome of Marssonina brunnea reveals fungus-poplar co-evolution.</title>
        <authorList>
            <person name="Zhu S."/>
            <person name="Cao Y.-Z."/>
            <person name="Jiang C."/>
            <person name="Tan B.-Y."/>
            <person name="Wang Z."/>
            <person name="Feng S."/>
            <person name="Zhang L."/>
            <person name="Su X.-H."/>
            <person name="Brejova B."/>
            <person name="Vinar T."/>
            <person name="Xu M."/>
            <person name="Wang M.-X."/>
            <person name="Zhang S.-G."/>
            <person name="Huang M.-R."/>
            <person name="Wu R."/>
            <person name="Zhou Y."/>
        </authorList>
    </citation>
    <scope>NUCLEOTIDE SEQUENCE [LARGE SCALE GENOMIC DNA]</scope>
    <source>
        <strain evidence="1 2">MB_m1</strain>
    </source>
</reference>
<dbReference type="KEGG" id="mbe:MBM_06102"/>